<name>A0A3D9D8J9_9FLAO</name>
<dbReference type="EMBL" id="QNUH01000021">
    <property type="protein sequence ID" value="REC74325.1"/>
    <property type="molecule type" value="Genomic_DNA"/>
</dbReference>
<dbReference type="GO" id="GO:0043565">
    <property type="term" value="F:sequence-specific DNA binding"/>
    <property type="evidence" value="ECO:0007669"/>
    <property type="project" value="InterPro"/>
</dbReference>
<gene>
    <name evidence="1" type="ORF">DRF60_17830</name>
</gene>
<proteinExistence type="predicted"/>
<sequence>MRTPNYQKIYSDLLKFKGLEKEITIPQLDKSIDIIKFNDLISKRVGEKKSYITQQSKSYDEESIIVLLRYQKEYNLNNTQLANEYKLSRNTVAKWKKIYQEKI</sequence>
<evidence type="ECO:0000313" key="2">
    <source>
        <dbReference type="Proteomes" id="UP000257030"/>
    </source>
</evidence>
<comment type="caution">
    <text evidence="1">The sequence shown here is derived from an EMBL/GenBank/DDBJ whole genome shotgun (WGS) entry which is preliminary data.</text>
</comment>
<dbReference type="InterPro" id="IPR010921">
    <property type="entry name" value="Trp_repressor/repl_initiator"/>
</dbReference>
<dbReference type="AlphaFoldDB" id="A0A3D9D8J9"/>
<reference evidence="1 2" key="1">
    <citation type="journal article" date="2010" name="Syst. Appl. Microbiol.">
        <title>Four new species of Chryseobacterium from the rhizosphere of coastal sand dune plants, Chryseobacterium elymi sp. nov., Chryseobacterium hagamense sp. nov., Chryseobacterium lathyri sp. nov. and Chryseobacterium rhizosphaerae sp. nov.</title>
        <authorList>
            <person name="Cho S.H."/>
            <person name="Lee K.S."/>
            <person name="Shin D.S."/>
            <person name="Han J.H."/>
            <person name="Park K.S."/>
            <person name="Lee C.H."/>
            <person name="Park K.H."/>
            <person name="Kim S.B."/>
        </authorList>
    </citation>
    <scope>NUCLEOTIDE SEQUENCE [LARGE SCALE GENOMIC DNA]</scope>
    <source>
        <strain evidence="1 2">KCTC 22547</strain>
    </source>
</reference>
<accession>A0A3D9D8J9</accession>
<dbReference type="Proteomes" id="UP000257030">
    <property type="component" value="Unassembled WGS sequence"/>
</dbReference>
<dbReference type="OrthoDB" id="1263422at2"/>
<dbReference type="SUPFAM" id="SSF48295">
    <property type="entry name" value="TrpR-like"/>
    <property type="match status" value="1"/>
</dbReference>
<dbReference type="RefSeq" id="WP_116013921.1">
    <property type="nucleotide sequence ID" value="NZ_QNUH01000021.1"/>
</dbReference>
<keyword evidence="2" id="KW-1185">Reference proteome</keyword>
<protein>
    <submittedName>
        <fullName evidence="1">Helix-turn-helix domain-containing protein</fullName>
    </submittedName>
</protein>
<organism evidence="1 2">
    <name type="scientific">Chryseobacterium elymi</name>
    <dbReference type="NCBI Taxonomy" id="395936"/>
    <lineage>
        <taxon>Bacteria</taxon>
        <taxon>Pseudomonadati</taxon>
        <taxon>Bacteroidota</taxon>
        <taxon>Flavobacteriia</taxon>
        <taxon>Flavobacteriales</taxon>
        <taxon>Weeksellaceae</taxon>
        <taxon>Chryseobacterium group</taxon>
        <taxon>Chryseobacterium</taxon>
    </lineage>
</organism>
<evidence type="ECO:0000313" key="1">
    <source>
        <dbReference type="EMBL" id="REC74325.1"/>
    </source>
</evidence>